<evidence type="ECO:0000256" key="1">
    <source>
        <dbReference type="SAM" id="MobiDB-lite"/>
    </source>
</evidence>
<reference evidence="2" key="1">
    <citation type="submission" date="2014-05" db="EMBL/GenBank/DDBJ databases">
        <title>The transcriptome of the halophilic microalga Tetraselmis sp. GSL018 isolated from the Great Salt Lake, Utah.</title>
        <authorList>
            <person name="Jinkerson R.E."/>
            <person name="D'Adamo S."/>
            <person name="Posewitz M.C."/>
        </authorList>
    </citation>
    <scope>NUCLEOTIDE SEQUENCE</scope>
    <source>
        <strain evidence="2">GSL018</strain>
    </source>
</reference>
<proteinExistence type="predicted"/>
<evidence type="ECO:0000313" key="2">
    <source>
        <dbReference type="EMBL" id="JAC83623.1"/>
    </source>
</evidence>
<accession>A0A061SH94</accession>
<sequence length="61" mass="6551">LYLVDNVWTDSERSHIVKVGTSTVLSTTAPKTGSGGCRKETSLSRSNGNQLHTTSVGLQFQ</sequence>
<name>A0A061SH94_9CHLO</name>
<dbReference type="AlphaFoldDB" id="A0A061SH94"/>
<feature type="region of interest" description="Disordered" evidence="1">
    <location>
        <begin position="27"/>
        <end position="61"/>
    </location>
</feature>
<dbReference type="EMBL" id="GBEZ01001340">
    <property type="protein sequence ID" value="JAC83623.1"/>
    <property type="molecule type" value="Transcribed_RNA"/>
</dbReference>
<feature type="compositionally biased region" description="Polar residues" evidence="1">
    <location>
        <begin position="43"/>
        <end position="61"/>
    </location>
</feature>
<gene>
    <name evidence="2" type="ORF">TSPGSL018_2899</name>
</gene>
<feature type="non-terminal residue" evidence="2">
    <location>
        <position position="1"/>
    </location>
</feature>
<organism evidence="2">
    <name type="scientific">Tetraselmis sp. GSL018</name>
    <dbReference type="NCBI Taxonomy" id="582737"/>
    <lineage>
        <taxon>Eukaryota</taxon>
        <taxon>Viridiplantae</taxon>
        <taxon>Chlorophyta</taxon>
        <taxon>core chlorophytes</taxon>
        <taxon>Chlorodendrophyceae</taxon>
        <taxon>Chlorodendrales</taxon>
        <taxon>Chlorodendraceae</taxon>
        <taxon>Tetraselmis</taxon>
    </lineage>
</organism>
<protein>
    <submittedName>
        <fullName evidence="2">Uncharacterized protein</fullName>
    </submittedName>
</protein>